<organism evidence="2 3">
    <name type="scientific">Culex pipiens pipiens</name>
    <name type="common">Northern house mosquito</name>
    <dbReference type="NCBI Taxonomy" id="38569"/>
    <lineage>
        <taxon>Eukaryota</taxon>
        <taxon>Metazoa</taxon>
        <taxon>Ecdysozoa</taxon>
        <taxon>Arthropoda</taxon>
        <taxon>Hexapoda</taxon>
        <taxon>Insecta</taxon>
        <taxon>Pterygota</taxon>
        <taxon>Neoptera</taxon>
        <taxon>Endopterygota</taxon>
        <taxon>Diptera</taxon>
        <taxon>Nematocera</taxon>
        <taxon>Culicoidea</taxon>
        <taxon>Culicidae</taxon>
        <taxon>Culicinae</taxon>
        <taxon>Culicini</taxon>
        <taxon>Culex</taxon>
        <taxon>Culex</taxon>
    </lineage>
</organism>
<evidence type="ECO:0000256" key="1">
    <source>
        <dbReference type="SAM" id="MobiDB-lite"/>
    </source>
</evidence>
<protein>
    <submittedName>
        <fullName evidence="2">Uncharacterized protein</fullName>
    </submittedName>
</protein>
<dbReference type="EMBL" id="JBEHCU010006949">
    <property type="protein sequence ID" value="KAL1395873.1"/>
    <property type="molecule type" value="Genomic_DNA"/>
</dbReference>
<gene>
    <name evidence="2" type="ORF">pipiens_002780</name>
</gene>
<sequence length="154" mass="17295">MIWTATEAIFASIFVGVREPRTNHVISERNVRLAKYPPTMRMNTATTRDVPPREPTRSSAPSAGHRPWAIAFPPSVNAIGVDSLEFVKSDVLSSEDTFLLSNRKQTTPFLDEQHDDKWGTVDVVTEQAQYLKHKVNHTSLPITPAGLQRFLVEL</sequence>
<feature type="region of interest" description="Disordered" evidence="1">
    <location>
        <begin position="42"/>
        <end position="66"/>
    </location>
</feature>
<name>A0ABD1D895_CULPP</name>
<evidence type="ECO:0000313" key="2">
    <source>
        <dbReference type="EMBL" id="KAL1395873.1"/>
    </source>
</evidence>
<dbReference type="AlphaFoldDB" id="A0ABD1D895"/>
<keyword evidence="3" id="KW-1185">Reference proteome</keyword>
<proteinExistence type="predicted"/>
<accession>A0ABD1D895</accession>
<comment type="caution">
    <text evidence="2">The sequence shown here is derived from an EMBL/GenBank/DDBJ whole genome shotgun (WGS) entry which is preliminary data.</text>
</comment>
<dbReference type="Proteomes" id="UP001562425">
    <property type="component" value="Unassembled WGS sequence"/>
</dbReference>
<evidence type="ECO:0000313" key="3">
    <source>
        <dbReference type="Proteomes" id="UP001562425"/>
    </source>
</evidence>
<reference evidence="2 3" key="1">
    <citation type="submission" date="2024-05" db="EMBL/GenBank/DDBJ databases">
        <title>Culex pipiens pipiens assembly and annotation.</title>
        <authorList>
            <person name="Alout H."/>
            <person name="Durand T."/>
        </authorList>
    </citation>
    <scope>NUCLEOTIDE SEQUENCE [LARGE SCALE GENOMIC DNA]</scope>
    <source>
        <strain evidence="2">HA-2024</strain>
        <tissue evidence="2">Whole body</tissue>
    </source>
</reference>